<dbReference type="Pfam" id="PF13490">
    <property type="entry name" value="zf-HC2"/>
    <property type="match status" value="1"/>
</dbReference>
<reference evidence="2 3" key="1">
    <citation type="submission" date="2023-12" db="EMBL/GenBank/DDBJ databases">
        <title>the genome sequence of Hyalangium sp. s54d21.</title>
        <authorList>
            <person name="Zhang X."/>
        </authorList>
    </citation>
    <scope>NUCLEOTIDE SEQUENCE [LARGE SCALE GENOMIC DNA]</scope>
    <source>
        <strain evidence="3">s54d21</strain>
    </source>
</reference>
<dbReference type="Proteomes" id="UP001291309">
    <property type="component" value="Unassembled WGS sequence"/>
</dbReference>
<accession>A0ABU5HBQ2</accession>
<keyword evidence="3" id="KW-1185">Reference proteome</keyword>
<dbReference type="InterPro" id="IPR027383">
    <property type="entry name" value="Znf_put"/>
</dbReference>
<dbReference type="RefSeq" id="WP_321549029.1">
    <property type="nucleotide sequence ID" value="NZ_JAXIVS010000010.1"/>
</dbReference>
<name>A0ABU5HBQ2_9BACT</name>
<evidence type="ECO:0000313" key="3">
    <source>
        <dbReference type="Proteomes" id="UP001291309"/>
    </source>
</evidence>
<dbReference type="EMBL" id="JAXIVS010000010">
    <property type="protein sequence ID" value="MDY7230309.1"/>
    <property type="molecule type" value="Genomic_DNA"/>
</dbReference>
<dbReference type="InterPro" id="IPR041916">
    <property type="entry name" value="Anti_sigma_zinc_sf"/>
</dbReference>
<protein>
    <submittedName>
        <fullName evidence="2">Zf-HC2 domain-containing protein</fullName>
    </submittedName>
</protein>
<organism evidence="2 3">
    <name type="scientific">Hyalangium rubrum</name>
    <dbReference type="NCBI Taxonomy" id="3103134"/>
    <lineage>
        <taxon>Bacteria</taxon>
        <taxon>Pseudomonadati</taxon>
        <taxon>Myxococcota</taxon>
        <taxon>Myxococcia</taxon>
        <taxon>Myxococcales</taxon>
        <taxon>Cystobacterineae</taxon>
        <taxon>Archangiaceae</taxon>
        <taxon>Hyalangium</taxon>
    </lineage>
</organism>
<feature type="domain" description="Putative zinc-finger" evidence="1">
    <location>
        <begin position="10"/>
        <end position="37"/>
    </location>
</feature>
<dbReference type="Gene3D" id="1.10.10.1320">
    <property type="entry name" value="Anti-sigma factor, zinc-finger domain"/>
    <property type="match status" value="1"/>
</dbReference>
<evidence type="ECO:0000259" key="1">
    <source>
        <dbReference type="Pfam" id="PF13490"/>
    </source>
</evidence>
<sequence length="176" mass="18799">MSLACRELELDALLSEELSPAEAERVRAHVDGCAACQHALSWLKLERGWMTQRARRTPARPALDFSALQARLAAPSPTVPPAPIKESRVRRALARRGEWAHGGKMVMGAAAAVAFFVFGVTPMRPVPSVDEVWSSQEVVLASGPVLACVDPSGEAVAALEDRFGACLIASPALPTY</sequence>
<gene>
    <name evidence="2" type="ORF">SYV04_28185</name>
</gene>
<comment type="caution">
    <text evidence="2">The sequence shown here is derived from an EMBL/GenBank/DDBJ whole genome shotgun (WGS) entry which is preliminary data.</text>
</comment>
<proteinExistence type="predicted"/>
<evidence type="ECO:0000313" key="2">
    <source>
        <dbReference type="EMBL" id="MDY7230309.1"/>
    </source>
</evidence>